<reference evidence="2 3" key="1">
    <citation type="submission" date="2020-02" db="EMBL/GenBank/DDBJ databases">
        <authorList>
            <person name="Ferguson B K."/>
        </authorList>
    </citation>
    <scope>NUCLEOTIDE SEQUENCE [LARGE SCALE GENOMIC DNA]</scope>
</reference>
<keyword evidence="3" id="KW-1185">Reference proteome</keyword>
<proteinExistence type="predicted"/>
<feature type="compositionally biased region" description="Basic and acidic residues" evidence="1">
    <location>
        <begin position="9"/>
        <end position="28"/>
    </location>
</feature>
<accession>A0A6H5HVK0</accession>
<evidence type="ECO:0000313" key="2">
    <source>
        <dbReference type="EMBL" id="CAB0028503.1"/>
    </source>
</evidence>
<protein>
    <submittedName>
        <fullName evidence="2">Uncharacterized protein</fullName>
    </submittedName>
</protein>
<dbReference type="AlphaFoldDB" id="A0A6H5HVK0"/>
<feature type="region of interest" description="Disordered" evidence="1">
    <location>
        <begin position="1"/>
        <end position="28"/>
    </location>
</feature>
<evidence type="ECO:0000256" key="1">
    <source>
        <dbReference type="SAM" id="MobiDB-lite"/>
    </source>
</evidence>
<gene>
    <name evidence="2" type="ORF">TBRA_LOCUS663</name>
</gene>
<sequence>MGKTCHRANHLEPDRNRTMTTRATDRTEPPNYALVQGQACVDDTGVPTTTFRVPTGLASEASST</sequence>
<evidence type="ECO:0000313" key="3">
    <source>
        <dbReference type="Proteomes" id="UP000479190"/>
    </source>
</evidence>
<dbReference type="EMBL" id="CADCXV010000156">
    <property type="protein sequence ID" value="CAB0028503.1"/>
    <property type="molecule type" value="Genomic_DNA"/>
</dbReference>
<organism evidence="2 3">
    <name type="scientific">Trichogramma brassicae</name>
    <dbReference type="NCBI Taxonomy" id="86971"/>
    <lineage>
        <taxon>Eukaryota</taxon>
        <taxon>Metazoa</taxon>
        <taxon>Ecdysozoa</taxon>
        <taxon>Arthropoda</taxon>
        <taxon>Hexapoda</taxon>
        <taxon>Insecta</taxon>
        <taxon>Pterygota</taxon>
        <taxon>Neoptera</taxon>
        <taxon>Endopterygota</taxon>
        <taxon>Hymenoptera</taxon>
        <taxon>Apocrita</taxon>
        <taxon>Proctotrupomorpha</taxon>
        <taxon>Chalcidoidea</taxon>
        <taxon>Trichogrammatidae</taxon>
        <taxon>Trichogramma</taxon>
    </lineage>
</organism>
<dbReference type="Proteomes" id="UP000479190">
    <property type="component" value="Unassembled WGS sequence"/>
</dbReference>
<name>A0A6H5HVK0_9HYME</name>